<dbReference type="KEGG" id="ctak:4412677_02578"/>
<organism evidence="1 2">
    <name type="scientific">Chryseobacterium taklimakanense</name>
    <dbReference type="NCBI Taxonomy" id="536441"/>
    <lineage>
        <taxon>Bacteria</taxon>
        <taxon>Pseudomonadati</taxon>
        <taxon>Bacteroidota</taxon>
        <taxon>Flavobacteriia</taxon>
        <taxon>Flavobacteriales</taxon>
        <taxon>Weeksellaceae</taxon>
        <taxon>Chryseobacterium group</taxon>
        <taxon>Chryseobacterium</taxon>
    </lineage>
</organism>
<sequence>MKNFTSNLESELNSRLHFISLENHKNIVLAEMSMKECLEALKKLKRFILKYKFQSETEEIEFFKYIKPHFLSKVIYFNKVYNIEMKRPSGGEQIVGKYLRDELKKLKRYFNNNSDFYAYYRAQNTFMDYKYFVRGKLDMHLSIDTFVFESDPKFTTSHDFKVARIIANDMLEVYLKEELDRLKRTEPDEHKIFAPKVKLNWTDSKASLIELIYALYYKGSFNNGQADIKEIAKYFEVVFNTDLGDVYRSYLEIKNRNARTKFLSGLQNLLNDKMNESDA</sequence>
<dbReference type="InterPro" id="IPR018534">
    <property type="entry name" value="Tet_reg_excision_RteC"/>
</dbReference>
<dbReference type="Pfam" id="PF09357">
    <property type="entry name" value="RteC"/>
    <property type="match status" value="1"/>
</dbReference>
<proteinExistence type="predicted"/>
<keyword evidence="2" id="KW-1185">Reference proteome</keyword>
<dbReference type="Proteomes" id="UP000215196">
    <property type="component" value="Chromosome 1"/>
</dbReference>
<reference evidence="1 2" key="1">
    <citation type="submission" date="2017-06" db="EMBL/GenBank/DDBJ databases">
        <authorList>
            <consortium name="Pathogen Informatics"/>
        </authorList>
    </citation>
    <scope>NUCLEOTIDE SEQUENCE [LARGE SCALE GENOMIC DNA]</scope>
    <source>
        <strain evidence="1 2">NCTC13490</strain>
    </source>
</reference>
<name>A0A239XXZ9_9FLAO</name>
<protein>
    <submittedName>
        <fullName evidence="1">RteC protein</fullName>
    </submittedName>
</protein>
<gene>
    <name evidence="1" type="ORF">SAMEA4412677_02578</name>
</gene>
<accession>A0A239XXZ9</accession>
<evidence type="ECO:0000313" key="1">
    <source>
        <dbReference type="EMBL" id="SNV51036.1"/>
    </source>
</evidence>
<evidence type="ECO:0000313" key="2">
    <source>
        <dbReference type="Proteomes" id="UP000215196"/>
    </source>
</evidence>
<dbReference type="AlphaFoldDB" id="A0A239XXZ9"/>
<dbReference type="EMBL" id="LT906465">
    <property type="protein sequence ID" value="SNV51036.1"/>
    <property type="molecule type" value="Genomic_DNA"/>
</dbReference>